<name>C6HXY2_9BACT</name>
<keyword evidence="1" id="KW-0732">Signal</keyword>
<dbReference type="InterPro" id="IPR050570">
    <property type="entry name" value="Cell_wall_metabolism_enzyme"/>
</dbReference>
<dbReference type="EMBL" id="GG693875">
    <property type="protein sequence ID" value="EES52594.1"/>
    <property type="molecule type" value="Genomic_DNA"/>
</dbReference>
<dbReference type="AlphaFoldDB" id="C6HXY2"/>
<feature type="domain" description="M23ase beta-sheet core" evidence="2">
    <location>
        <begin position="192"/>
        <end position="286"/>
    </location>
</feature>
<dbReference type="PANTHER" id="PTHR21666">
    <property type="entry name" value="PEPTIDASE-RELATED"/>
    <property type="match status" value="1"/>
</dbReference>
<organism evidence="3 4">
    <name type="scientific">Leptospirillum ferrodiazotrophum</name>
    <dbReference type="NCBI Taxonomy" id="412449"/>
    <lineage>
        <taxon>Bacteria</taxon>
        <taxon>Pseudomonadati</taxon>
        <taxon>Nitrospirota</taxon>
        <taxon>Nitrospiria</taxon>
        <taxon>Nitrospirales</taxon>
        <taxon>Nitrospiraceae</taxon>
        <taxon>Leptospirillum</taxon>
    </lineage>
</organism>
<feature type="chain" id="PRO_5002965553" evidence="1">
    <location>
        <begin position="28"/>
        <end position="304"/>
    </location>
</feature>
<dbReference type="PANTHER" id="PTHR21666:SF270">
    <property type="entry name" value="MUREIN HYDROLASE ACTIVATOR ENVC"/>
    <property type="match status" value="1"/>
</dbReference>
<dbReference type="Pfam" id="PF01551">
    <property type="entry name" value="Peptidase_M23"/>
    <property type="match status" value="1"/>
</dbReference>
<dbReference type="CDD" id="cd12797">
    <property type="entry name" value="M23_peptidase"/>
    <property type="match status" value="1"/>
</dbReference>
<evidence type="ECO:0000256" key="1">
    <source>
        <dbReference type="SAM" id="SignalP"/>
    </source>
</evidence>
<feature type="signal peptide" evidence="1">
    <location>
        <begin position="1"/>
        <end position="27"/>
    </location>
</feature>
<protein>
    <submittedName>
        <fullName evidence="3">Peptidase M23B</fullName>
    </submittedName>
</protein>
<keyword evidence="4" id="KW-1185">Reference proteome</keyword>
<dbReference type="InterPro" id="IPR011055">
    <property type="entry name" value="Dup_hybrid_motif"/>
</dbReference>
<evidence type="ECO:0000313" key="4">
    <source>
        <dbReference type="Proteomes" id="UP000009374"/>
    </source>
</evidence>
<gene>
    <name evidence="3" type="ORF">UBAL3_93200096</name>
</gene>
<accession>C6HXY2</accession>
<reference evidence="3 4" key="1">
    <citation type="journal article" date="2009" name="Appl. Environ. Microbiol.">
        <title>Community genomic and proteomic analyses of chemoautotrophic iron-oxidizing "Leptospirillum rubarum" (Group II) and "Leptospirillum ferrodiazotrophum" (Group III) bacteria in acid mine drainage biofilms.</title>
        <authorList>
            <person name="Goltsman D.S."/>
            <person name="Denef V.J."/>
            <person name="Singer S.W."/>
            <person name="VerBerkmoes N.C."/>
            <person name="Lefsrud M."/>
            <person name="Mueller R.S."/>
            <person name="Dick G.J."/>
            <person name="Sun C.L."/>
            <person name="Wheeler K.E."/>
            <person name="Zemla A."/>
            <person name="Baker B.J."/>
            <person name="Hauser L."/>
            <person name="Land M."/>
            <person name="Shah M.B."/>
            <person name="Thelen M.P."/>
            <person name="Hettich R.L."/>
            <person name="Banfield J.F."/>
        </authorList>
    </citation>
    <scope>NUCLEOTIDE SEQUENCE [LARGE SCALE GENOMIC DNA]</scope>
</reference>
<evidence type="ECO:0000259" key="2">
    <source>
        <dbReference type="Pfam" id="PF01551"/>
    </source>
</evidence>
<dbReference type="Gene3D" id="2.70.70.10">
    <property type="entry name" value="Glucose Permease (Domain IIA)"/>
    <property type="match status" value="1"/>
</dbReference>
<dbReference type="InterPro" id="IPR016047">
    <property type="entry name" value="M23ase_b-sheet_dom"/>
</dbReference>
<dbReference type="Proteomes" id="UP000009374">
    <property type="component" value="Unassembled WGS sequence"/>
</dbReference>
<proteinExistence type="predicted"/>
<evidence type="ECO:0000313" key="3">
    <source>
        <dbReference type="EMBL" id="EES52594.1"/>
    </source>
</evidence>
<dbReference type="SUPFAM" id="SSF51261">
    <property type="entry name" value="Duplicated hybrid motif"/>
    <property type="match status" value="1"/>
</dbReference>
<sequence length="304" mass="32278">MARRAGEIRALVAALCLLLLSASPSGAAELSSPAVVLPQGGIALLLFPPSSSVKEIAVGPTRARVHLWRHQSSQSSKAKEDSFRAVLVGVDFSTPPKTLPLTLLGPGAHENLSLAVTPRPFQVSRLSVARSFVTPPASFLRRLARERKVILAALAAPDSPFLFHRAFVAPLSGKVTHDFGAYRYLNGRAMARHSGEDIDAPMGTPVHAANDGIVRLAGSFYYDGNMVIIDHGGGLLTEYLHMSDMAVHAGDKVVRGQVIGRVGHSGRVTGPVLHYGAVLRGAHVNPMMLTGLLAKAVHLREEGP</sequence>
<dbReference type="GO" id="GO:0004222">
    <property type="term" value="F:metalloendopeptidase activity"/>
    <property type="evidence" value="ECO:0007669"/>
    <property type="project" value="TreeGrafter"/>
</dbReference>